<name>A0ABS1JRM7_9BURK</name>
<keyword evidence="2" id="KW-1185">Reference proteome</keyword>
<accession>A0ABS1JRM7</accession>
<gene>
    <name evidence="1" type="ORF">JI746_16960</name>
</gene>
<evidence type="ECO:0008006" key="3">
    <source>
        <dbReference type="Google" id="ProtNLM"/>
    </source>
</evidence>
<evidence type="ECO:0000313" key="1">
    <source>
        <dbReference type="EMBL" id="MBL0426806.1"/>
    </source>
</evidence>
<protein>
    <recommendedName>
        <fullName evidence="3">Secreted protein</fullName>
    </recommendedName>
</protein>
<reference evidence="1 2" key="1">
    <citation type="journal article" date="2017" name="Int. J. Syst. Evol. Microbiol.">
        <title>Ramlibacter alkalitolerans sp. nov., alkali-tolerant bacterium isolated from soil of ginseng.</title>
        <authorList>
            <person name="Lee D.H."/>
            <person name="Cha C.J."/>
        </authorList>
    </citation>
    <scope>NUCLEOTIDE SEQUENCE [LARGE SCALE GENOMIC DNA]</scope>
    <source>
        <strain evidence="1 2">KACC 19305</strain>
    </source>
</reference>
<dbReference type="EMBL" id="JAEQND010000009">
    <property type="protein sequence ID" value="MBL0426806.1"/>
    <property type="molecule type" value="Genomic_DNA"/>
</dbReference>
<evidence type="ECO:0000313" key="2">
    <source>
        <dbReference type="Proteomes" id="UP000622707"/>
    </source>
</evidence>
<sequence length="71" mass="7282">MLVLLSFVEGAVAMLLLLSLEDGALVEGDEEVEAVVAALSSWRPQPASAAASATAVAASVSFFMGLSDGWR</sequence>
<comment type="caution">
    <text evidence="1">The sequence shown here is derived from an EMBL/GenBank/DDBJ whole genome shotgun (WGS) entry which is preliminary data.</text>
</comment>
<dbReference type="Proteomes" id="UP000622707">
    <property type="component" value="Unassembled WGS sequence"/>
</dbReference>
<organism evidence="1 2">
    <name type="scientific">Ramlibacter alkalitolerans</name>
    <dbReference type="NCBI Taxonomy" id="2039631"/>
    <lineage>
        <taxon>Bacteria</taxon>
        <taxon>Pseudomonadati</taxon>
        <taxon>Pseudomonadota</taxon>
        <taxon>Betaproteobacteria</taxon>
        <taxon>Burkholderiales</taxon>
        <taxon>Comamonadaceae</taxon>
        <taxon>Ramlibacter</taxon>
    </lineage>
</organism>
<proteinExistence type="predicted"/>